<accession>A0A6C0DTB3</accession>
<reference evidence="1" key="1">
    <citation type="journal article" date="2020" name="Nature">
        <title>Giant virus diversity and host interactions through global metagenomics.</title>
        <authorList>
            <person name="Schulz F."/>
            <person name="Roux S."/>
            <person name="Paez-Espino D."/>
            <person name="Jungbluth S."/>
            <person name="Walsh D.A."/>
            <person name="Denef V.J."/>
            <person name="McMahon K.D."/>
            <person name="Konstantinidis K.T."/>
            <person name="Eloe-Fadrosh E.A."/>
            <person name="Kyrpides N.C."/>
            <person name="Woyke T."/>
        </authorList>
    </citation>
    <scope>NUCLEOTIDE SEQUENCE</scope>
    <source>
        <strain evidence="1">GVMAG-M-3300023174-60</strain>
    </source>
</reference>
<sequence length="56" mass="6666">MSERIDPNKLIESLELKIKLLEESILTLKIQYEENAKLISKFVPKVGKKRQRWQVI</sequence>
<dbReference type="AlphaFoldDB" id="A0A6C0DTB3"/>
<protein>
    <submittedName>
        <fullName evidence="1">Uncharacterized protein</fullName>
    </submittedName>
</protein>
<dbReference type="EMBL" id="MN739677">
    <property type="protein sequence ID" value="QHT20047.1"/>
    <property type="molecule type" value="Genomic_DNA"/>
</dbReference>
<proteinExistence type="predicted"/>
<evidence type="ECO:0000313" key="1">
    <source>
        <dbReference type="EMBL" id="QHT20047.1"/>
    </source>
</evidence>
<organism evidence="1">
    <name type="scientific">viral metagenome</name>
    <dbReference type="NCBI Taxonomy" id="1070528"/>
    <lineage>
        <taxon>unclassified sequences</taxon>
        <taxon>metagenomes</taxon>
        <taxon>organismal metagenomes</taxon>
    </lineage>
</organism>
<name>A0A6C0DTB3_9ZZZZ</name>